<reference evidence="3" key="1">
    <citation type="submission" date="2016-10" db="EMBL/GenBank/DDBJ databases">
        <authorList>
            <person name="Wegmann U."/>
        </authorList>
    </citation>
    <scope>NUCLEOTIDE SEQUENCE [LARGE SCALE GENOMIC DNA]</scope>
</reference>
<name>A0A1K1LBH1_9BACT</name>
<keyword evidence="1" id="KW-0812">Transmembrane</keyword>
<keyword evidence="1" id="KW-1133">Transmembrane helix</keyword>
<keyword evidence="1" id="KW-0472">Membrane</keyword>
<feature type="transmembrane region" description="Helical" evidence="1">
    <location>
        <begin position="88"/>
        <end position="108"/>
    </location>
</feature>
<dbReference type="RefSeq" id="WP_072331802.1">
    <property type="nucleotide sequence ID" value="NZ_LT630450.1"/>
</dbReference>
<organism evidence="2 3">
    <name type="scientific">Desulfovibrio piger</name>
    <dbReference type="NCBI Taxonomy" id="901"/>
    <lineage>
        <taxon>Bacteria</taxon>
        <taxon>Pseudomonadati</taxon>
        <taxon>Thermodesulfobacteriota</taxon>
        <taxon>Desulfovibrionia</taxon>
        <taxon>Desulfovibrionales</taxon>
        <taxon>Desulfovibrionaceae</taxon>
        <taxon>Desulfovibrio</taxon>
    </lineage>
</organism>
<evidence type="ECO:0000256" key="1">
    <source>
        <dbReference type="SAM" id="Phobius"/>
    </source>
</evidence>
<evidence type="ECO:0000313" key="2">
    <source>
        <dbReference type="EMBL" id="SFV72060.1"/>
    </source>
</evidence>
<protein>
    <submittedName>
        <fullName evidence="2">Uncharacterized protein</fullName>
    </submittedName>
</protein>
<dbReference type="KEGG" id="dpg:DESPIGER_0158"/>
<proteinExistence type="predicted"/>
<gene>
    <name evidence="2" type="ORF">DESPIGER_0158</name>
</gene>
<dbReference type="AlphaFoldDB" id="A0A1K1LBH1"/>
<feature type="transmembrane region" description="Helical" evidence="1">
    <location>
        <begin position="48"/>
        <end position="67"/>
    </location>
</feature>
<evidence type="ECO:0000313" key="3">
    <source>
        <dbReference type="Proteomes" id="UP000186323"/>
    </source>
</evidence>
<accession>A0A1K1LBH1</accession>
<sequence length="110" mass="11540">MPTTSTRRQRMLSTLRPFYDFRGLSLLALCAVIGLVTDPAATLGLAGYLAYVIGMAGAAIMLAKIAMPYLDVSEHAASALNEGNVASALVVLARSLLIVGVLVCIMAWGK</sequence>
<keyword evidence="3" id="KW-1185">Reference proteome</keyword>
<feature type="transmembrane region" description="Helical" evidence="1">
    <location>
        <begin position="21"/>
        <end position="42"/>
    </location>
</feature>
<dbReference type="Proteomes" id="UP000186323">
    <property type="component" value="Chromosome I"/>
</dbReference>
<dbReference type="EMBL" id="LT630450">
    <property type="protein sequence ID" value="SFV72060.1"/>
    <property type="molecule type" value="Genomic_DNA"/>
</dbReference>